<keyword evidence="2" id="KW-1133">Transmembrane helix</keyword>
<keyword evidence="2" id="KW-0812">Transmembrane</keyword>
<name>A0A6P4EVL3_DRORH</name>
<reference evidence="4" key="1">
    <citation type="journal article" date="2021" name="Elife">
        <title>Highly contiguous assemblies of 101 drosophilid genomes.</title>
        <authorList>
            <person name="Kim B.Y."/>
            <person name="Wang J.R."/>
            <person name="Miller D.E."/>
            <person name="Barmina O."/>
            <person name="Delaney E."/>
            <person name="Thompson A."/>
            <person name="Comeault A.A."/>
            <person name="Peede D."/>
            <person name="D'Agostino E.R."/>
            <person name="Pelaez J."/>
            <person name="Aguilar J.M."/>
            <person name="Haji D."/>
            <person name="Matsunaga T."/>
            <person name="Armstrong E.E."/>
            <person name="Zych M."/>
            <person name="Ogawa Y."/>
            <person name="Stamenkovic-Radak M."/>
            <person name="Jelic M."/>
            <person name="Veselinovic M.S."/>
            <person name="Tanaskovic M."/>
            <person name="Eric P."/>
            <person name="Gao J.J."/>
            <person name="Katoh T.K."/>
            <person name="Toda M.J."/>
            <person name="Watabe H."/>
            <person name="Watada M."/>
            <person name="Davis J.S."/>
            <person name="Moyle L.C."/>
            <person name="Manoli G."/>
            <person name="Bertolini E."/>
            <person name="Kostal V."/>
            <person name="Hawley R.S."/>
            <person name="Takahashi A."/>
            <person name="Jones C.D."/>
            <person name="Price D.K."/>
            <person name="Whiteman N."/>
            <person name="Kopp A."/>
            <person name="Matute D.R."/>
            <person name="Petrov D.A."/>
        </authorList>
    </citation>
    <scope>NUCLEOTIDE SEQUENCE [LARGE SCALE GENOMIC DNA]</scope>
</reference>
<reference evidence="5" key="2">
    <citation type="submission" date="2025-04" db="UniProtKB">
        <authorList>
            <consortium name="RefSeq"/>
        </authorList>
    </citation>
    <scope>IDENTIFICATION</scope>
</reference>
<organism evidence="5">
    <name type="scientific">Drosophila rhopaloa</name>
    <name type="common">Fruit fly</name>
    <dbReference type="NCBI Taxonomy" id="1041015"/>
    <lineage>
        <taxon>Eukaryota</taxon>
        <taxon>Metazoa</taxon>
        <taxon>Ecdysozoa</taxon>
        <taxon>Arthropoda</taxon>
        <taxon>Hexapoda</taxon>
        <taxon>Insecta</taxon>
        <taxon>Pterygota</taxon>
        <taxon>Neoptera</taxon>
        <taxon>Endopterygota</taxon>
        <taxon>Diptera</taxon>
        <taxon>Brachycera</taxon>
        <taxon>Muscomorpha</taxon>
        <taxon>Ephydroidea</taxon>
        <taxon>Drosophilidae</taxon>
        <taxon>Drosophila</taxon>
        <taxon>Sophophora</taxon>
    </lineage>
</organism>
<feature type="transmembrane region" description="Helical" evidence="2">
    <location>
        <begin position="12"/>
        <end position="29"/>
    </location>
</feature>
<evidence type="ECO:0000256" key="1">
    <source>
        <dbReference type="SAM" id="MobiDB-lite"/>
    </source>
</evidence>
<feature type="region of interest" description="Disordered" evidence="1">
    <location>
        <begin position="82"/>
        <end position="105"/>
    </location>
</feature>
<keyword evidence="2" id="KW-0472">Membrane</keyword>
<sequence>MDKPSAFKSSNLFLYGLIIGLLILIAVLLSKVERLQRLKALIWRNLLEEADDEGFDEILFRDLNPDQSVEIHRRQRFEAAAGVLGNATREKTNERPPPRRRGTYN</sequence>
<dbReference type="RefSeq" id="XP_016980774.1">
    <property type="nucleotide sequence ID" value="XM_017125285.1"/>
</dbReference>
<evidence type="ECO:0000256" key="2">
    <source>
        <dbReference type="SAM" id="Phobius"/>
    </source>
</evidence>
<gene>
    <name evidence="5" type="primary">LOC108045844</name>
    <name evidence="3" type="synonym">108045844</name>
</gene>
<evidence type="ECO:0000313" key="3">
    <source>
        <dbReference type="EnsemblMetazoa" id="XP_016980774.1"/>
    </source>
</evidence>
<evidence type="ECO:0000313" key="5">
    <source>
        <dbReference type="RefSeq" id="XP_016980774.1"/>
    </source>
</evidence>
<keyword evidence="4" id="KW-1185">Reference proteome</keyword>
<protein>
    <submittedName>
        <fullName evidence="5">Uncharacterized protein LOC108045844</fullName>
    </submittedName>
</protein>
<proteinExistence type="predicted"/>
<dbReference type="EnsemblMetazoa" id="XM_017125285.1">
    <property type="protein sequence ID" value="XP_016980774.1"/>
    <property type="gene ID" value="LOC108045844"/>
</dbReference>
<feature type="compositionally biased region" description="Basic and acidic residues" evidence="1">
    <location>
        <begin position="88"/>
        <end position="97"/>
    </location>
</feature>
<dbReference type="GeneID" id="108045844"/>
<accession>A0A6P4EVL3</accession>
<dbReference type="Proteomes" id="UP001652680">
    <property type="component" value="Unassembled WGS sequence"/>
</dbReference>
<evidence type="ECO:0000313" key="4">
    <source>
        <dbReference type="Proteomes" id="UP001652680"/>
    </source>
</evidence>
<dbReference type="AlphaFoldDB" id="A0A6P4EVL3"/>
<dbReference type="OrthoDB" id="7859999at2759"/>
<reference evidence="3" key="3">
    <citation type="submission" date="2025-05" db="UniProtKB">
        <authorList>
            <consortium name="EnsemblMetazoa"/>
        </authorList>
    </citation>
    <scope>IDENTIFICATION</scope>
</reference>